<evidence type="ECO:0000313" key="3">
    <source>
        <dbReference type="EMBL" id="QJW92725.1"/>
    </source>
</evidence>
<evidence type="ECO:0000256" key="1">
    <source>
        <dbReference type="SAM" id="MobiDB-lite"/>
    </source>
</evidence>
<sequence length="426" mass="46660">MPASSPSPLVPDAPPRLRSPDRQQVLPAMSVDGLLDTDHQARVVWEFCLGLDLSALSNRIRSREGGPGRAALDPRLGVALWLYATLEGVGSARARGILCMHHNAFRWLCGGVSVNYHTLADFRTDHPEFLDRLLTHSVAVLREQDLVDLNRVALDGVRVRASAGAASFRRKPALEECLAEARAQVARLKAETDEDPSAPSRRHAAARGRAARERVARLQQALKRLPELEAKKARAERDKARCSTTDPEATVMKMADGGFRPAYNVELGAECGSQVIVAVEVTTNGTDSGQLTPLVDQTRARYGRYPREVLADGGFVNLSDIAAAEDVSRGCTVYAPVPEPKDPTRDRYQPLATDPPAIRRWRTRMGTEAAQDVYRHRAATIECVNAQARNRTLVRLLVRGVEKVKSVVMWLAVAHNVACGARLRAA</sequence>
<dbReference type="PANTHER" id="PTHR33408:SF4">
    <property type="entry name" value="TRANSPOSASE DDE DOMAIN-CONTAINING PROTEIN"/>
    <property type="match status" value="1"/>
</dbReference>
<organism evidence="3 4">
    <name type="scientific">Frigoriglobus tundricola</name>
    <dbReference type="NCBI Taxonomy" id="2774151"/>
    <lineage>
        <taxon>Bacteria</taxon>
        <taxon>Pseudomonadati</taxon>
        <taxon>Planctomycetota</taxon>
        <taxon>Planctomycetia</taxon>
        <taxon>Gemmatales</taxon>
        <taxon>Gemmataceae</taxon>
        <taxon>Frigoriglobus</taxon>
    </lineage>
</organism>
<dbReference type="PANTHER" id="PTHR33408">
    <property type="entry name" value="TRANSPOSASE"/>
    <property type="match status" value="1"/>
</dbReference>
<gene>
    <name evidence="3" type="ORF">FTUN_0222</name>
</gene>
<name>A0A6M5YFD0_9BACT</name>
<keyword evidence="4" id="KW-1185">Reference proteome</keyword>
<proteinExistence type="predicted"/>
<dbReference type="InterPro" id="IPR025668">
    <property type="entry name" value="Tnp_DDE_dom"/>
</dbReference>
<dbReference type="Pfam" id="PF13751">
    <property type="entry name" value="DDE_Tnp_1_6"/>
    <property type="match status" value="1"/>
</dbReference>
<evidence type="ECO:0000259" key="2">
    <source>
        <dbReference type="Pfam" id="PF13751"/>
    </source>
</evidence>
<accession>A0A6M5YFD0</accession>
<protein>
    <submittedName>
        <fullName evidence="3">Mobile element protein</fullName>
    </submittedName>
</protein>
<dbReference type="KEGG" id="ftj:FTUN_0222"/>
<dbReference type="InterPro" id="IPR047629">
    <property type="entry name" value="IS1182_transpos"/>
</dbReference>
<dbReference type="Proteomes" id="UP000503447">
    <property type="component" value="Chromosome"/>
</dbReference>
<feature type="domain" description="Transposase DDE" evidence="2">
    <location>
        <begin position="359"/>
        <end position="417"/>
    </location>
</feature>
<dbReference type="AlphaFoldDB" id="A0A6M5YFD0"/>
<dbReference type="EMBL" id="CP053452">
    <property type="protein sequence ID" value="QJW92725.1"/>
    <property type="molecule type" value="Genomic_DNA"/>
</dbReference>
<feature type="region of interest" description="Disordered" evidence="1">
    <location>
        <begin position="1"/>
        <end position="20"/>
    </location>
</feature>
<dbReference type="NCBIfam" id="NF033551">
    <property type="entry name" value="transpos_IS1182"/>
    <property type="match status" value="1"/>
</dbReference>
<reference evidence="4" key="1">
    <citation type="submission" date="2020-05" db="EMBL/GenBank/DDBJ databases">
        <title>Frigoriglobus tundricola gen. nov., sp. nov., a psychrotolerant cellulolytic planctomycete of the family Gemmataceae with two divergent copies of 16S rRNA gene.</title>
        <authorList>
            <person name="Kulichevskaya I.S."/>
            <person name="Ivanova A.A."/>
            <person name="Naumoff D.G."/>
            <person name="Beletsky A.V."/>
            <person name="Rijpstra W.I.C."/>
            <person name="Sinninghe Damste J.S."/>
            <person name="Mardanov A.V."/>
            <person name="Ravin N.V."/>
            <person name="Dedysh S.N."/>
        </authorList>
    </citation>
    <scope>NUCLEOTIDE SEQUENCE [LARGE SCALE GENOMIC DNA]</scope>
    <source>
        <strain evidence="4">PL17</strain>
    </source>
</reference>
<feature type="region of interest" description="Disordered" evidence="1">
    <location>
        <begin position="189"/>
        <end position="210"/>
    </location>
</feature>
<evidence type="ECO:0000313" key="4">
    <source>
        <dbReference type="Proteomes" id="UP000503447"/>
    </source>
</evidence>